<dbReference type="CDD" id="cd01428">
    <property type="entry name" value="ADK"/>
    <property type="match status" value="1"/>
</dbReference>
<comment type="subunit">
    <text evidence="5 7">Monomer.</text>
</comment>
<keyword evidence="3 5" id="KW-0547">Nucleotide-binding</keyword>
<evidence type="ECO:0000256" key="2">
    <source>
        <dbReference type="ARBA" id="ARBA00022727"/>
    </source>
</evidence>
<dbReference type="Pfam" id="PF00406">
    <property type="entry name" value="ADK"/>
    <property type="match status" value="1"/>
</dbReference>
<dbReference type="EMBL" id="MEVI01000003">
    <property type="protein sequence ID" value="OGC55150.1"/>
    <property type="molecule type" value="Genomic_DNA"/>
</dbReference>
<evidence type="ECO:0000256" key="7">
    <source>
        <dbReference type="RuleBase" id="RU003331"/>
    </source>
</evidence>
<comment type="caution">
    <text evidence="5">Lacks conserved residue(s) required for the propagation of feature annotation.</text>
</comment>
<dbReference type="AlphaFoldDB" id="A0A1F4VDX2"/>
<dbReference type="EC" id="2.7.4.3" evidence="5 7"/>
<comment type="domain">
    <text evidence="5">Consists of three domains, a large central CORE domain and two small peripheral domains, NMPbind and LID, which undergo movements during catalysis. The LID domain closes over the site of phosphoryl transfer upon ATP binding. Assembling and dissambling the active center during each catalytic cycle provides an effective means to prevent ATP hydrolysis.</text>
</comment>
<comment type="caution">
    <text evidence="8">The sequence shown here is derived from an EMBL/GenBank/DDBJ whole genome shotgun (WGS) entry which is preliminary data.</text>
</comment>
<comment type="function">
    <text evidence="5">Catalyzes the reversible transfer of the terminal phosphate group between ATP and AMP. Plays an important role in cellular energy homeostasis and in adenine nucleotide metabolism.</text>
</comment>
<dbReference type="SUPFAM" id="SSF52540">
    <property type="entry name" value="P-loop containing nucleoside triphosphate hydrolases"/>
    <property type="match status" value="1"/>
</dbReference>
<dbReference type="HAMAP" id="MF_00235">
    <property type="entry name" value="Adenylate_kinase_Adk"/>
    <property type="match status" value="1"/>
</dbReference>
<dbReference type="UniPathway" id="UPA00588">
    <property type="reaction ID" value="UER00649"/>
</dbReference>
<evidence type="ECO:0000256" key="4">
    <source>
        <dbReference type="ARBA" id="ARBA00022777"/>
    </source>
</evidence>
<feature type="binding site" evidence="5">
    <location>
        <begin position="10"/>
        <end position="15"/>
    </location>
    <ligand>
        <name>ATP</name>
        <dbReference type="ChEBI" id="CHEBI:30616"/>
    </ligand>
</feature>
<evidence type="ECO:0000256" key="6">
    <source>
        <dbReference type="RuleBase" id="RU003330"/>
    </source>
</evidence>
<comment type="subcellular location">
    <subcellularLocation>
        <location evidence="5 7">Cytoplasm</location>
    </subcellularLocation>
</comment>
<keyword evidence="5" id="KW-0963">Cytoplasm</keyword>
<feature type="binding site" evidence="5">
    <location>
        <position position="140"/>
    </location>
    <ligand>
        <name>AMP</name>
        <dbReference type="ChEBI" id="CHEBI:456215"/>
    </ligand>
</feature>
<feature type="binding site" evidence="5">
    <location>
        <position position="123"/>
    </location>
    <ligand>
        <name>ATP</name>
        <dbReference type="ChEBI" id="CHEBI:30616"/>
    </ligand>
</feature>
<keyword evidence="1 5" id="KW-0808">Transferase</keyword>
<protein>
    <recommendedName>
        <fullName evidence="5 7">Adenylate kinase</fullName>
        <shortName evidence="5">AK</shortName>
        <ecNumber evidence="5 7">2.7.4.3</ecNumber>
    </recommendedName>
    <alternativeName>
        <fullName evidence="5">ATP-AMP transphosphorylase</fullName>
    </alternativeName>
    <alternativeName>
        <fullName evidence="5">ATP:AMP phosphotransferase</fullName>
    </alternativeName>
    <alternativeName>
        <fullName evidence="5">Adenylate monophosphate kinase</fullName>
    </alternativeName>
</protein>
<feature type="binding site" evidence="5">
    <location>
        <position position="168"/>
    </location>
    <ligand>
        <name>ATP</name>
        <dbReference type="ChEBI" id="CHEBI:30616"/>
    </ligand>
</feature>
<dbReference type="PRINTS" id="PR00094">
    <property type="entry name" value="ADENYLTKNASE"/>
</dbReference>
<organism evidence="8 9">
    <name type="scientific">candidate division WWE3 bacterium RIFCSPLOWO2_01_FULL_41_18</name>
    <dbReference type="NCBI Taxonomy" id="1802625"/>
    <lineage>
        <taxon>Bacteria</taxon>
        <taxon>Katanobacteria</taxon>
    </lineage>
</organism>
<comment type="catalytic activity">
    <reaction evidence="5 7">
        <text>AMP + ATP = 2 ADP</text>
        <dbReference type="Rhea" id="RHEA:12973"/>
        <dbReference type="ChEBI" id="CHEBI:30616"/>
        <dbReference type="ChEBI" id="CHEBI:456215"/>
        <dbReference type="ChEBI" id="CHEBI:456216"/>
        <dbReference type="EC" id="2.7.4.3"/>
    </reaction>
</comment>
<dbReference type="InterPro" id="IPR000850">
    <property type="entry name" value="Adenylat/UMP-CMP_kin"/>
</dbReference>
<feature type="binding site" evidence="5">
    <location>
        <position position="31"/>
    </location>
    <ligand>
        <name>AMP</name>
        <dbReference type="ChEBI" id="CHEBI:456215"/>
    </ligand>
</feature>
<evidence type="ECO:0000256" key="5">
    <source>
        <dbReference type="HAMAP-Rule" id="MF_00235"/>
    </source>
</evidence>
<dbReference type="Gene3D" id="3.40.50.300">
    <property type="entry name" value="P-loop containing nucleotide triphosphate hydrolases"/>
    <property type="match status" value="1"/>
</dbReference>
<feature type="binding site" evidence="5">
    <location>
        <position position="91"/>
    </location>
    <ligand>
        <name>AMP</name>
        <dbReference type="ChEBI" id="CHEBI:456215"/>
    </ligand>
</feature>
<feature type="binding site" evidence="5">
    <location>
        <begin position="84"/>
        <end position="87"/>
    </location>
    <ligand>
        <name>AMP</name>
        <dbReference type="ChEBI" id="CHEBI:456215"/>
    </ligand>
</feature>
<dbReference type="Proteomes" id="UP000176504">
    <property type="component" value="Unassembled WGS sequence"/>
</dbReference>
<dbReference type="GO" id="GO:0005524">
    <property type="term" value="F:ATP binding"/>
    <property type="evidence" value="ECO:0007669"/>
    <property type="project" value="UniProtKB-UniRule"/>
</dbReference>
<dbReference type="GO" id="GO:0005737">
    <property type="term" value="C:cytoplasm"/>
    <property type="evidence" value="ECO:0007669"/>
    <property type="project" value="UniProtKB-SubCell"/>
</dbReference>
<dbReference type="GO" id="GO:0004017">
    <property type="term" value="F:AMP kinase activity"/>
    <property type="evidence" value="ECO:0007669"/>
    <property type="project" value="UniProtKB-UniRule"/>
</dbReference>
<comment type="pathway">
    <text evidence="5">Purine metabolism; AMP biosynthesis via salvage pathway; AMP from ADP: step 1/1.</text>
</comment>
<evidence type="ECO:0000313" key="8">
    <source>
        <dbReference type="EMBL" id="OGC55150.1"/>
    </source>
</evidence>
<dbReference type="InterPro" id="IPR027417">
    <property type="entry name" value="P-loop_NTPase"/>
</dbReference>
<feature type="binding site" evidence="5">
    <location>
        <position position="129"/>
    </location>
    <ligand>
        <name>AMP</name>
        <dbReference type="ChEBI" id="CHEBI:456215"/>
    </ligand>
</feature>
<evidence type="ECO:0000256" key="1">
    <source>
        <dbReference type="ARBA" id="ARBA00022679"/>
    </source>
</evidence>
<comment type="similarity">
    <text evidence="5 6">Belongs to the adenylate kinase family.</text>
</comment>
<dbReference type="PANTHER" id="PTHR23359">
    <property type="entry name" value="NUCLEOTIDE KINASE"/>
    <property type="match status" value="1"/>
</dbReference>
<keyword evidence="4 5" id="KW-0418">Kinase</keyword>
<evidence type="ECO:0000313" key="9">
    <source>
        <dbReference type="Proteomes" id="UP000176504"/>
    </source>
</evidence>
<sequence length="185" mass="21367">MHILVSGPQGSGKSTQAKLIAKKLNLNFLDSGAMLRESSETEMGMKAKEYMDRGEYVPEEIYFQIIKEYVKNRCDANKGFVFTGFPRTVDQIPFMEEELNIKLDKVFNLIVSPDEYMKRIQKRVDLEHRSDEAPEAVLKRLSEHDLKTGPVIEYFKAKGIVEDVDGERSIEEIFLDIMNRLKEVK</sequence>
<accession>A0A1F4VDX2</accession>
<feature type="binding site" evidence="5">
    <location>
        <position position="36"/>
    </location>
    <ligand>
        <name>AMP</name>
        <dbReference type="ChEBI" id="CHEBI:456215"/>
    </ligand>
</feature>
<proteinExistence type="inferred from homology"/>
<keyword evidence="2 5" id="KW-0545">Nucleotide biosynthesis</keyword>
<keyword evidence="5 7" id="KW-0067">ATP-binding</keyword>
<name>A0A1F4VDX2_UNCKA</name>
<evidence type="ECO:0000256" key="3">
    <source>
        <dbReference type="ARBA" id="ARBA00022741"/>
    </source>
</evidence>
<feature type="binding site" evidence="5">
    <location>
        <begin position="55"/>
        <end position="57"/>
    </location>
    <ligand>
        <name>AMP</name>
        <dbReference type="ChEBI" id="CHEBI:456215"/>
    </ligand>
</feature>
<dbReference type="GO" id="GO:0044209">
    <property type="term" value="P:AMP salvage"/>
    <property type="evidence" value="ECO:0007669"/>
    <property type="project" value="UniProtKB-UniRule"/>
</dbReference>
<gene>
    <name evidence="5" type="primary">adk</name>
    <name evidence="8" type="ORF">A3A78_04205</name>
</gene>
<reference evidence="8 9" key="1">
    <citation type="journal article" date="2016" name="Nat. Commun.">
        <title>Thousands of microbial genomes shed light on interconnected biogeochemical processes in an aquifer system.</title>
        <authorList>
            <person name="Anantharaman K."/>
            <person name="Brown C.T."/>
            <person name="Hug L.A."/>
            <person name="Sharon I."/>
            <person name="Castelle C.J."/>
            <person name="Probst A.J."/>
            <person name="Thomas B.C."/>
            <person name="Singh A."/>
            <person name="Wilkins M.J."/>
            <person name="Karaoz U."/>
            <person name="Brodie E.L."/>
            <person name="Williams K.H."/>
            <person name="Hubbard S.S."/>
            <person name="Banfield J.F."/>
        </authorList>
    </citation>
    <scope>NUCLEOTIDE SEQUENCE [LARGE SCALE GENOMIC DNA]</scope>
</reference>